<evidence type="ECO:0000313" key="3">
    <source>
        <dbReference type="Proteomes" id="UP000639516"/>
    </source>
</evidence>
<feature type="transmembrane region" description="Helical" evidence="1">
    <location>
        <begin position="410"/>
        <end position="427"/>
    </location>
</feature>
<keyword evidence="3" id="KW-1185">Reference proteome</keyword>
<sequence>MSLDKLIELPKFAFDLLAGPALVALFYWFRFHTSKGTRSYTTKPLFAFGVLAFMIPFVLMYQGLANVLPPLASIWLLIFVWLVPIVPVAWRNLCQGLAGIPASALTLRDELAASPFQVPEDDEPILQRRLARIGYRIDDFRAVQSTAIQSRFMKISAIMFHLERWAADRESFMERNSERYAELLAVFDVLCFRTVRVLKNSREIYAAIMEESRVEPDDWQALDSLSTRHNAVSQLQLSAQTAAGAMLEDLRKDMDSVLNSLMLFAVRAALAGEWSLDRSKRRLGAIGFTLDPASPGIMRFVAKVTAFTFVWCLLWLLASGKVIDMPGDQSAGAMRTVSMTPLYFIVNFSLVYYCKRHFAFANENIFGRLPVGFILSVGLLGALLTLPAQIVFDRSQFPDGPDLDVALRELPVLIFPWGIGAMAALLVQDSTWDRRSQQTRRLRDGLVFGGGMTVMLWILLAIHQFIPIPVMAVVDHQSGLKFLLVFVVPTFAFGFTIGWGMVGPLREAAARCAVRSPVLTSPALMNA</sequence>
<accession>A0ABR7UGD2</accession>
<evidence type="ECO:0000313" key="2">
    <source>
        <dbReference type="EMBL" id="MBC9982975.1"/>
    </source>
</evidence>
<keyword evidence="1" id="KW-0472">Membrane</keyword>
<keyword evidence="1" id="KW-0812">Transmembrane</keyword>
<organism evidence="2 3">
    <name type="scientific">Bradyrhizobium campsiandrae</name>
    <dbReference type="NCBI Taxonomy" id="1729892"/>
    <lineage>
        <taxon>Bacteria</taxon>
        <taxon>Pseudomonadati</taxon>
        <taxon>Pseudomonadota</taxon>
        <taxon>Alphaproteobacteria</taxon>
        <taxon>Hyphomicrobiales</taxon>
        <taxon>Nitrobacteraceae</taxon>
        <taxon>Bradyrhizobium</taxon>
    </lineage>
</organism>
<protein>
    <submittedName>
        <fullName evidence="2">Uncharacterized protein</fullName>
    </submittedName>
</protein>
<feature type="transmembrane region" description="Helical" evidence="1">
    <location>
        <begin position="45"/>
        <end position="64"/>
    </location>
</feature>
<name>A0ABR7UGD2_9BRAD</name>
<proteinExistence type="predicted"/>
<feature type="transmembrane region" description="Helical" evidence="1">
    <location>
        <begin position="300"/>
        <end position="318"/>
    </location>
</feature>
<feature type="transmembrane region" description="Helical" evidence="1">
    <location>
        <begin position="338"/>
        <end position="354"/>
    </location>
</feature>
<dbReference type="RefSeq" id="WP_188101242.1">
    <property type="nucleotide sequence ID" value="NZ_JAANIH010000020.1"/>
</dbReference>
<gene>
    <name evidence="2" type="ORF">HA482_32715</name>
</gene>
<feature type="transmembrane region" description="Helical" evidence="1">
    <location>
        <begin position="447"/>
        <end position="470"/>
    </location>
</feature>
<feature type="transmembrane region" description="Helical" evidence="1">
    <location>
        <begin position="70"/>
        <end position="90"/>
    </location>
</feature>
<reference evidence="2 3" key="1">
    <citation type="journal article" date="2020" name="Arch. Microbiol.">
        <title>Bradyrhizobium campsiandrae sp. nov., a nitrogen-fixing bacterial strain isolated from a native leguminous tree from the Amazon adapted to flooded conditions.</title>
        <authorList>
            <person name="Cabral Michel D."/>
            <person name="Martins da Costa E."/>
            <person name="Azarias Guimaraes A."/>
            <person name="Soares de Carvalho T."/>
            <person name="Santos de Castro Caputo P."/>
            <person name="Willems A."/>
            <person name="de Souza Moreira F.M."/>
        </authorList>
    </citation>
    <scope>NUCLEOTIDE SEQUENCE [LARGE SCALE GENOMIC DNA]</scope>
    <source>
        <strain evidence="3">INPA 384B</strain>
    </source>
</reference>
<keyword evidence="1" id="KW-1133">Transmembrane helix</keyword>
<dbReference type="EMBL" id="JAATTO010000059">
    <property type="protein sequence ID" value="MBC9982975.1"/>
    <property type="molecule type" value="Genomic_DNA"/>
</dbReference>
<feature type="transmembrane region" description="Helical" evidence="1">
    <location>
        <begin position="12"/>
        <end position="33"/>
    </location>
</feature>
<feature type="transmembrane region" description="Helical" evidence="1">
    <location>
        <begin position="366"/>
        <end position="390"/>
    </location>
</feature>
<evidence type="ECO:0000256" key="1">
    <source>
        <dbReference type="SAM" id="Phobius"/>
    </source>
</evidence>
<feature type="transmembrane region" description="Helical" evidence="1">
    <location>
        <begin position="482"/>
        <end position="502"/>
    </location>
</feature>
<dbReference type="Proteomes" id="UP000639516">
    <property type="component" value="Unassembled WGS sequence"/>
</dbReference>
<comment type="caution">
    <text evidence="2">The sequence shown here is derived from an EMBL/GenBank/DDBJ whole genome shotgun (WGS) entry which is preliminary data.</text>
</comment>